<dbReference type="InterPro" id="IPR047531">
    <property type="entry name" value="SAM_Scm-like"/>
</dbReference>
<dbReference type="PANTHER" id="PTHR47305:SF2">
    <property type="entry name" value="SAM DOMAIN-CONTAINING PROTEIN"/>
    <property type="match status" value="1"/>
</dbReference>
<dbReference type="InterPro" id="IPR013761">
    <property type="entry name" value="SAM/pointed_sf"/>
</dbReference>
<comment type="subcellular location">
    <subcellularLocation>
        <location evidence="1">Nucleus</location>
    </subcellularLocation>
</comment>
<gene>
    <name evidence="12" type="primary">SCML1</name>
</gene>
<reference evidence="12" key="2">
    <citation type="submission" date="2025-08" db="UniProtKB">
        <authorList>
            <consortium name="Ensembl"/>
        </authorList>
    </citation>
    <scope>IDENTIFICATION</scope>
</reference>
<organism evidence="12 13">
    <name type="scientific">Papio anubis</name>
    <name type="common">Olive baboon</name>
    <dbReference type="NCBI Taxonomy" id="9555"/>
    <lineage>
        <taxon>Eukaryota</taxon>
        <taxon>Metazoa</taxon>
        <taxon>Chordata</taxon>
        <taxon>Craniata</taxon>
        <taxon>Vertebrata</taxon>
        <taxon>Euteleostomi</taxon>
        <taxon>Mammalia</taxon>
        <taxon>Eutheria</taxon>
        <taxon>Euarchontoglires</taxon>
        <taxon>Primates</taxon>
        <taxon>Haplorrhini</taxon>
        <taxon>Catarrhini</taxon>
        <taxon>Cercopithecidae</taxon>
        <taxon>Cercopithecinae</taxon>
        <taxon>Papio</taxon>
    </lineage>
</organism>
<sequence length="368" mass="41788">MMSSSSSEIDVVKTRIPTYDEDDDTILYAYETKPDFVNKQEPNTVSDASCNTEEQQKTVNDVLIHCQVIYDAMQNLDKKIDVIRRKVSKIQRFRARSLWTNRKRYGYKNYSYQLAKKLKRQKMKKNEVHESFSYPESYSPTLPVSRRENNSPSNFPRPSFRMEEYQRAEPEEDPILSRTPSPVHPSDFSEHNYQPYYASDGAMHGSSSGPCLGNPGANSIYNTYSTDHASAAQPSGMLAQGEPSLVHAPEMMSYSALMENRYTGSSLCFPSGFVTSSPFENDRYIEEGSITKHPSTWSVEAVVLFLKQTDPLALCPLVDLFRSHEIDGKALLLLTSDVLLKHLGVKLGTAVKLCYYIDRLKQGKCYEN</sequence>
<dbReference type="HOGENOM" id="CLU_964843_0_0_1"/>
<dbReference type="CDD" id="cd09578">
    <property type="entry name" value="SAM_Scm"/>
    <property type="match status" value="1"/>
</dbReference>
<dbReference type="STRING" id="9555.ENSPANP00000003522"/>
<dbReference type="RefSeq" id="XP_009195536.1">
    <property type="nucleotide sequence ID" value="XM_009197272.4"/>
</dbReference>
<evidence type="ECO:0000256" key="2">
    <source>
        <dbReference type="ARBA" id="ARBA00008469"/>
    </source>
</evidence>
<feature type="domain" description="SAM" evidence="11">
    <location>
        <begin position="297"/>
        <end position="345"/>
    </location>
</feature>
<comment type="similarity">
    <text evidence="2">Belongs to the SCM family.</text>
</comment>
<evidence type="ECO:0000259" key="11">
    <source>
        <dbReference type="PROSITE" id="PS50105"/>
    </source>
</evidence>
<dbReference type="Pfam" id="PF00536">
    <property type="entry name" value="SAM_1"/>
    <property type="match status" value="1"/>
</dbReference>
<dbReference type="PROSITE" id="PS50105">
    <property type="entry name" value="SAM_DOMAIN"/>
    <property type="match status" value="1"/>
</dbReference>
<evidence type="ECO:0000256" key="6">
    <source>
        <dbReference type="ARBA" id="ARBA00023163"/>
    </source>
</evidence>
<evidence type="ECO:0000256" key="10">
    <source>
        <dbReference type="SAM" id="MobiDB-lite"/>
    </source>
</evidence>
<feature type="compositionally biased region" description="Basic and acidic residues" evidence="10">
    <location>
        <begin position="160"/>
        <end position="169"/>
    </location>
</feature>
<dbReference type="FunFam" id="1.10.150.50:FF:000018">
    <property type="entry name" value="Polycomb protein scmh1 isoform 4"/>
    <property type="match status" value="1"/>
</dbReference>
<comment type="function">
    <text evidence="8">Putative Polycomb group (PcG) protein. PcG proteins act by forming multiprotein complexes, which are required to maintain the transcriptionally repressive state of homeotic genes throughout development. May be involved in spermatogenesis during sexual maturation.</text>
</comment>
<dbReference type="SMART" id="SM00454">
    <property type="entry name" value="SAM"/>
    <property type="match status" value="1"/>
</dbReference>
<reference evidence="12" key="3">
    <citation type="submission" date="2025-09" db="UniProtKB">
        <authorList>
            <consortium name="Ensembl"/>
        </authorList>
    </citation>
    <scope>IDENTIFICATION</scope>
</reference>
<keyword evidence="4" id="KW-0597">Phosphoprotein</keyword>
<keyword evidence="6" id="KW-0804">Transcription</keyword>
<evidence type="ECO:0000256" key="9">
    <source>
        <dbReference type="ARBA" id="ARBA00040639"/>
    </source>
</evidence>
<evidence type="ECO:0000256" key="3">
    <source>
        <dbReference type="ARBA" id="ARBA00022491"/>
    </source>
</evidence>
<keyword evidence="13" id="KW-1185">Reference proteome</keyword>
<dbReference type="GO" id="GO:0005634">
    <property type="term" value="C:nucleus"/>
    <property type="evidence" value="ECO:0007669"/>
    <property type="project" value="UniProtKB-SubCell"/>
</dbReference>
<dbReference type="CTD" id="6322"/>
<dbReference type="Ensembl" id="ENSPANT00000001811.3">
    <property type="protein sequence ID" value="ENSPANP00000003522.2"/>
    <property type="gene ID" value="ENSPANG00000010972.3"/>
</dbReference>
<dbReference type="GeneID" id="101014286"/>
<dbReference type="InterPro" id="IPR001660">
    <property type="entry name" value="SAM"/>
</dbReference>
<accession>A0A096MUK8</accession>
<keyword evidence="3" id="KW-0678">Repressor</keyword>
<dbReference type="Gene3D" id="1.10.150.50">
    <property type="entry name" value="Transcription Factor, Ets-1"/>
    <property type="match status" value="1"/>
</dbReference>
<dbReference type="AlphaFoldDB" id="A0A096MUK8"/>
<dbReference type="PANTHER" id="PTHR47305">
    <property type="entry name" value="BEN DOMAIN-CONTAINING PROTEIN 2"/>
    <property type="match status" value="1"/>
</dbReference>
<dbReference type="eggNOG" id="KOG3766">
    <property type="taxonomic scope" value="Eukaryota"/>
</dbReference>
<evidence type="ECO:0000256" key="7">
    <source>
        <dbReference type="ARBA" id="ARBA00023242"/>
    </source>
</evidence>
<evidence type="ECO:0000256" key="8">
    <source>
        <dbReference type="ARBA" id="ARBA00037060"/>
    </source>
</evidence>
<keyword evidence="7" id="KW-0539">Nucleus</keyword>
<name>A0A096MUK8_PAPAN</name>
<evidence type="ECO:0000256" key="1">
    <source>
        <dbReference type="ARBA" id="ARBA00004123"/>
    </source>
</evidence>
<dbReference type="SUPFAM" id="SSF47769">
    <property type="entry name" value="SAM/Pointed domain"/>
    <property type="match status" value="1"/>
</dbReference>
<feature type="region of interest" description="Disordered" evidence="10">
    <location>
        <begin position="126"/>
        <end position="195"/>
    </location>
</feature>
<evidence type="ECO:0000313" key="12">
    <source>
        <dbReference type="Ensembl" id="ENSPANP00000003522.2"/>
    </source>
</evidence>
<dbReference type="Proteomes" id="UP000028761">
    <property type="component" value="Chromosome X"/>
</dbReference>
<proteinExistence type="inferred from homology"/>
<keyword evidence="5" id="KW-0805">Transcription regulation</keyword>
<evidence type="ECO:0000313" key="13">
    <source>
        <dbReference type="Proteomes" id="UP000028761"/>
    </source>
</evidence>
<dbReference type="ExpressionAtlas" id="A0A096MUK8">
    <property type="expression patterns" value="baseline"/>
</dbReference>
<dbReference type="OMA" id="TIFYAYE"/>
<evidence type="ECO:0000256" key="5">
    <source>
        <dbReference type="ARBA" id="ARBA00023015"/>
    </source>
</evidence>
<reference evidence="12 13" key="1">
    <citation type="submission" date="2012-03" db="EMBL/GenBank/DDBJ databases">
        <title>Whole Genome Assembly of Papio anubis.</title>
        <authorList>
            <person name="Liu Y.L."/>
            <person name="Abraham K.A."/>
            <person name="Akbar H.A."/>
            <person name="Ali S.A."/>
            <person name="Anosike U.A."/>
            <person name="Aqrawi P.A."/>
            <person name="Arias F.A."/>
            <person name="Attaway T.A."/>
            <person name="Awwad R.A."/>
            <person name="Babu C.B."/>
            <person name="Bandaranaike D.B."/>
            <person name="Battles P.B."/>
            <person name="Bell A.B."/>
            <person name="Beltran B.B."/>
            <person name="Berhane-Mersha D.B."/>
            <person name="Bess C.B."/>
            <person name="Bickham C.B."/>
            <person name="Bolden T.B."/>
            <person name="Carter K.C."/>
            <person name="Chau D.C."/>
            <person name="Chavez A.C."/>
            <person name="Clerc-Blankenburg K.C."/>
            <person name="Coyle M.C."/>
            <person name="Dao M.D."/>
            <person name="Davila M.L.D."/>
            <person name="Davy-Carroll L.D."/>
            <person name="Denson S.D."/>
            <person name="Dinh H.D."/>
            <person name="Fernandez S.F."/>
            <person name="Fernando P.F."/>
            <person name="Forbes L.F."/>
            <person name="Francis C.F."/>
            <person name="Francisco L.F."/>
            <person name="Fu Q.F."/>
            <person name="Garcia-Iii R.G."/>
            <person name="Garrett T.G."/>
            <person name="Gross S.G."/>
            <person name="Gubbala S.G."/>
            <person name="Hirani K.H."/>
            <person name="Hogues M.H."/>
            <person name="Hollins B.H."/>
            <person name="Jackson L.J."/>
            <person name="Javaid M.J."/>
            <person name="Jhangiani S.J."/>
            <person name="Johnson A.J."/>
            <person name="Johnson B.J."/>
            <person name="Jones J.J."/>
            <person name="Joshi V.J."/>
            <person name="Kalu J.K."/>
            <person name="Khan N.K."/>
            <person name="Korchina V.K."/>
            <person name="Kovar C.K."/>
            <person name="Lago L.L."/>
            <person name="Lara F.L."/>
            <person name="Le T.-K.L."/>
            <person name="Lee S.L."/>
            <person name="Legall-Iii F.L."/>
            <person name="Lemon S.L."/>
            <person name="Liu J.L."/>
            <person name="Liu Y.-S.L."/>
            <person name="Liyanage D.L."/>
            <person name="Lopez J.L."/>
            <person name="Lorensuhewa L.L."/>
            <person name="Mata R.M."/>
            <person name="Mathew T.M."/>
            <person name="Mercado C.M."/>
            <person name="Mercado I.M."/>
            <person name="Morales K.M."/>
            <person name="Morgan M.M."/>
            <person name="Munidasa M.M."/>
            <person name="Ngo D.N."/>
            <person name="Nguyen L.N."/>
            <person name="Nguyen T.N."/>
            <person name="Nguyen N.N."/>
            <person name="Obregon M.O."/>
            <person name="Okwuonu G.O."/>
            <person name="Ongeri F.O."/>
            <person name="Onwere C.O."/>
            <person name="Osifeso I.O."/>
            <person name="Parra A.P."/>
            <person name="Patil S.P."/>
            <person name="Perez A.P."/>
            <person name="Perez Y.P."/>
            <person name="Pham C.P."/>
            <person name="Pu L.-L.P."/>
            <person name="Puazo M.P."/>
            <person name="Quiroz J.Q."/>
            <person name="Rouhana J.R."/>
            <person name="Ruiz M.R."/>
            <person name="Ruiz S.-J.R."/>
            <person name="Saada N.S."/>
            <person name="Santibanez J.S."/>
            <person name="Scheel M.S."/>
            <person name="Schneider B.S."/>
            <person name="Simmons D.S."/>
            <person name="Sisson I.S."/>
            <person name="Tang L.-Y.T."/>
            <person name="Thornton R.T."/>
            <person name="Tisius J.T."/>
            <person name="Toledanes G.T."/>
            <person name="Trejos Z.T."/>
            <person name="Usmani K.U."/>
            <person name="Varghese R.V."/>
            <person name="Vattathil S.V."/>
            <person name="Vee V.V."/>
            <person name="Walker D.W."/>
            <person name="Weissenberger G.W."/>
            <person name="White C.W."/>
            <person name="Williams A.W."/>
            <person name="Woodworth J.W."/>
            <person name="Wright R.W."/>
            <person name="Zhu Y.Z."/>
            <person name="Han Y.H."/>
            <person name="Newsham I.N."/>
            <person name="Nazareth L.N."/>
            <person name="Worley K.W."/>
            <person name="Muzny D.M."/>
            <person name="Rogers J.R."/>
            <person name="Gibbs R.G."/>
        </authorList>
    </citation>
    <scope>NUCLEOTIDE SEQUENCE [LARGE SCALE GENOMIC DNA]</scope>
</reference>
<protein>
    <recommendedName>
        <fullName evidence="9">Sex comb on midleg-like protein 1</fullName>
    </recommendedName>
</protein>
<dbReference type="Bgee" id="ENSPANG00000010972">
    <property type="expression patterns" value="Expressed in testis and 64 other cell types or tissues"/>
</dbReference>
<evidence type="ECO:0000256" key="4">
    <source>
        <dbReference type="ARBA" id="ARBA00022553"/>
    </source>
</evidence>
<dbReference type="GeneTree" id="ENSGT00940000164589"/>